<proteinExistence type="predicted"/>
<dbReference type="AlphaFoldDB" id="A0A8J8YIU0"/>
<organism evidence="1">
    <name type="scientific">Oryza sativa subsp. japonica</name>
    <name type="common">Rice</name>
    <dbReference type="NCBI Taxonomy" id="39947"/>
    <lineage>
        <taxon>Eukaryota</taxon>
        <taxon>Viridiplantae</taxon>
        <taxon>Streptophyta</taxon>
        <taxon>Embryophyta</taxon>
        <taxon>Tracheophyta</taxon>
        <taxon>Spermatophyta</taxon>
        <taxon>Magnoliopsida</taxon>
        <taxon>Liliopsida</taxon>
        <taxon>Poales</taxon>
        <taxon>Poaceae</taxon>
        <taxon>BOP clade</taxon>
        <taxon>Oryzoideae</taxon>
        <taxon>Oryzeae</taxon>
        <taxon>Oryzinae</taxon>
        <taxon>Oryza</taxon>
        <taxon>Oryza sativa</taxon>
    </lineage>
</organism>
<dbReference type="Proteomes" id="UP000007752">
    <property type="component" value="Chromosome 3"/>
</dbReference>
<gene>
    <name evidence="1" type="ORF">OsJ_10514</name>
</gene>
<sequence>MSRLVTFKRRALIAGGDDYRSWSCDLKDRIFFLCWCRTHWSAPCADGGCLGSPGGAASYSGGGGPGSLGAGALCGGNGLEISGDVAPSDNLGSPSVVALCGSLQTPGVVASCDSLGALRTTAPCAGDILSCCFSTTVKTLCGYGILFLQSEGYFFVGSLLLFICCGPLQFYNPAAILGLLQRQKFYQPYDFSSCGLPVLPNLASFCFKTTVSIQGLSFGLSNLCSSDLMKDSMEPTC</sequence>
<dbReference type="OMA" id="DKIFFLC"/>
<protein>
    <submittedName>
        <fullName evidence="1">Uncharacterized protein</fullName>
    </submittedName>
</protein>
<reference evidence="1" key="2">
    <citation type="submission" date="2008-12" db="EMBL/GenBank/DDBJ databases">
        <title>Improved gene annotation of the rice (Oryza sativa) genomes.</title>
        <authorList>
            <person name="Wang J."/>
            <person name="Li R."/>
            <person name="Fan W."/>
            <person name="Huang Q."/>
            <person name="Zhang J."/>
            <person name="Zhou Y."/>
            <person name="Hu Y."/>
            <person name="Zi S."/>
            <person name="Li J."/>
            <person name="Ni P."/>
            <person name="Zheng H."/>
            <person name="Zhang Y."/>
            <person name="Zhao M."/>
            <person name="Hao Q."/>
            <person name="McDermott J."/>
            <person name="Samudrala R."/>
            <person name="Kristiansen K."/>
            <person name="Wong G.K.-S."/>
        </authorList>
    </citation>
    <scope>NUCLEOTIDE SEQUENCE</scope>
</reference>
<evidence type="ECO:0000313" key="1">
    <source>
        <dbReference type="EMBL" id="EEE58892.1"/>
    </source>
</evidence>
<accession>A0A8J8YIU0</accession>
<dbReference type="HOGENOM" id="CLU_064392_0_0_1"/>
<name>A0A8J8YIU0_ORYSJ</name>
<reference evidence="1" key="1">
    <citation type="journal article" date="2005" name="PLoS Biol.">
        <title>The genomes of Oryza sativa: a history of duplications.</title>
        <authorList>
            <person name="Yu J."/>
            <person name="Wang J."/>
            <person name="Lin W."/>
            <person name="Li S."/>
            <person name="Li H."/>
            <person name="Zhou J."/>
            <person name="Ni P."/>
            <person name="Dong W."/>
            <person name="Hu S."/>
            <person name="Zeng C."/>
            <person name="Zhang J."/>
            <person name="Zhang Y."/>
            <person name="Li R."/>
            <person name="Xu Z."/>
            <person name="Li S."/>
            <person name="Li X."/>
            <person name="Zheng H."/>
            <person name="Cong L."/>
            <person name="Lin L."/>
            <person name="Yin J."/>
            <person name="Geng J."/>
            <person name="Li G."/>
            <person name="Shi J."/>
            <person name="Liu J."/>
            <person name="Lv H."/>
            <person name="Li J."/>
            <person name="Wang J."/>
            <person name="Deng Y."/>
            <person name="Ran L."/>
            <person name="Shi X."/>
            <person name="Wang X."/>
            <person name="Wu Q."/>
            <person name="Li C."/>
            <person name="Ren X."/>
            <person name="Wang J."/>
            <person name="Wang X."/>
            <person name="Li D."/>
            <person name="Liu D."/>
            <person name="Zhang X."/>
            <person name="Ji Z."/>
            <person name="Zhao W."/>
            <person name="Sun Y."/>
            <person name="Zhang Z."/>
            <person name="Bao J."/>
            <person name="Han Y."/>
            <person name="Dong L."/>
            <person name="Ji J."/>
            <person name="Chen P."/>
            <person name="Wu S."/>
            <person name="Liu J."/>
            <person name="Xiao Y."/>
            <person name="Bu D."/>
            <person name="Tan J."/>
            <person name="Yang L."/>
            <person name="Ye C."/>
            <person name="Zhang J."/>
            <person name="Xu J."/>
            <person name="Zhou Y."/>
            <person name="Yu Y."/>
            <person name="Zhang B."/>
            <person name="Zhuang S."/>
            <person name="Wei H."/>
            <person name="Liu B."/>
            <person name="Lei M."/>
            <person name="Yu H."/>
            <person name="Li Y."/>
            <person name="Xu H."/>
            <person name="Wei S."/>
            <person name="He X."/>
            <person name="Fang L."/>
            <person name="Zhang Z."/>
            <person name="Zhang Y."/>
            <person name="Huang X."/>
            <person name="Su Z."/>
            <person name="Tong W."/>
            <person name="Li J."/>
            <person name="Tong Z."/>
            <person name="Li S."/>
            <person name="Ye J."/>
            <person name="Wang L."/>
            <person name="Fang L."/>
            <person name="Lei T."/>
            <person name="Chen C."/>
            <person name="Chen H."/>
            <person name="Xu Z."/>
            <person name="Li H."/>
            <person name="Huang H."/>
            <person name="Zhang F."/>
            <person name="Xu H."/>
            <person name="Li N."/>
            <person name="Zhao C."/>
            <person name="Li S."/>
            <person name="Dong L."/>
            <person name="Huang Y."/>
            <person name="Li L."/>
            <person name="Xi Y."/>
            <person name="Qi Q."/>
            <person name="Li W."/>
            <person name="Zhang B."/>
            <person name="Hu W."/>
            <person name="Zhang Y."/>
            <person name="Tian X."/>
            <person name="Jiao Y."/>
            <person name="Liang X."/>
            <person name="Jin J."/>
            <person name="Gao L."/>
            <person name="Zheng W."/>
            <person name="Hao B."/>
            <person name="Liu S."/>
            <person name="Wang W."/>
            <person name="Yuan L."/>
            <person name="Cao M."/>
            <person name="McDermott J."/>
            <person name="Samudrala R."/>
            <person name="Wang J."/>
            <person name="Wong G.K."/>
            <person name="Yang H."/>
        </authorList>
    </citation>
    <scope>NUCLEOTIDE SEQUENCE [LARGE SCALE GENOMIC DNA]</scope>
</reference>
<dbReference type="EMBL" id="CM000140">
    <property type="protein sequence ID" value="EEE58892.1"/>
    <property type="molecule type" value="Genomic_DNA"/>
</dbReference>
<dbReference type="Gramene" id="Os03t0299700-01">
    <property type="protein sequence ID" value="Os03t0299700-01"/>
    <property type="gene ID" value="Os03g0299700"/>
</dbReference>